<protein>
    <recommendedName>
        <fullName evidence="3">Lipoprotein</fullName>
    </recommendedName>
</protein>
<comment type="caution">
    <text evidence="1">The sequence shown here is derived from an EMBL/GenBank/DDBJ whole genome shotgun (WGS) entry which is preliminary data.</text>
</comment>
<accession>A0A944GUL5</accession>
<organism evidence="1 2">
    <name type="scientific">Roseibium polysiphoniae</name>
    <dbReference type="NCBI Taxonomy" id="2571221"/>
    <lineage>
        <taxon>Bacteria</taxon>
        <taxon>Pseudomonadati</taxon>
        <taxon>Pseudomonadota</taxon>
        <taxon>Alphaproteobacteria</taxon>
        <taxon>Hyphomicrobiales</taxon>
        <taxon>Stappiaceae</taxon>
        <taxon>Roseibium</taxon>
    </lineage>
</organism>
<dbReference type="Proteomes" id="UP000705379">
    <property type="component" value="Unassembled WGS sequence"/>
</dbReference>
<evidence type="ECO:0000313" key="1">
    <source>
        <dbReference type="EMBL" id="MBS8262584.1"/>
    </source>
</evidence>
<evidence type="ECO:0008006" key="3">
    <source>
        <dbReference type="Google" id="ProtNLM"/>
    </source>
</evidence>
<dbReference type="EMBL" id="QTKU01000006">
    <property type="protein sequence ID" value="MBS8262584.1"/>
    <property type="molecule type" value="Genomic_DNA"/>
</dbReference>
<proteinExistence type="predicted"/>
<reference evidence="1" key="1">
    <citation type="submission" date="2018-08" db="EMBL/GenBank/DDBJ databases">
        <authorList>
            <person name="Jin W."/>
            <person name="Wang H."/>
            <person name="Yang Y."/>
            <person name="Li M."/>
            <person name="Liu J."/>
        </authorList>
    </citation>
    <scope>NUCLEOTIDE SEQUENCE</scope>
    <source>
        <strain evidence="1">AESS21</strain>
    </source>
</reference>
<sequence length="129" mass="14184">MRATCSLFACLIVAGCNTSDKNPILKSSFEGQPSANFFHEFGPPSQVIPVEPETFGDRPGGATTVDNKELYYYWSSINKKTAHLKRKASDRECQLALRTTAEGDIRWIEVLAEKGQAEAALVNCSSVVR</sequence>
<reference evidence="1" key="2">
    <citation type="journal article" date="2021" name="Microorganisms">
        <title>Bacterial Dimethylsulfoniopropionate Biosynthesis in the East China Sea.</title>
        <authorList>
            <person name="Liu J."/>
            <person name="Zhang Y."/>
            <person name="Liu J."/>
            <person name="Zhong H."/>
            <person name="Williams B.T."/>
            <person name="Zheng Y."/>
            <person name="Curson A.R.J."/>
            <person name="Sun C."/>
            <person name="Sun H."/>
            <person name="Song D."/>
            <person name="Wagner Mackenzie B."/>
            <person name="Bermejo Martinez A."/>
            <person name="Todd J.D."/>
            <person name="Zhang X.H."/>
        </authorList>
    </citation>
    <scope>NUCLEOTIDE SEQUENCE</scope>
    <source>
        <strain evidence="1">AESS21</strain>
    </source>
</reference>
<gene>
    <name evidence="1" type="ORF">DYI23_20330</name>
</gene>
<dbReference type="PROSITE" id="PS51257">
    <property type="entry name" value="PROKAR_LIPOPROTEIN"/>
    <property type="match status" value="1"/>
</dbReference>
<dbReference type="AlphaFoldDB" id="A0A944GUL5"/>
<name>A0A944GUL5_9HYPH</name>
<evidence type="ECO:0000313" key="2">
    <source>
        <dbReference type="Proteomes" id="UP000705379"/>
    </source>
</evidence>